<feature type="binding site" evidence="11">
    <location>
        <position position="377"/>
    </location>
    <ligand>
        <name>thiamine diphosphate</name>
        <dbReference type="ChEBI" id="CHEBI:58937"/>
    </ligand>
</feature>
<dbReference type="GO" id="GO:0030976">
    <property type="term" value="F:thiamine pyrophosphate binding"/>
    <property type="evidence" value="ECO:0007669"/>
    <property type="project" value="UniProtKB-UniRule"/>
</dbReference>
<reference evidence="18" key="6">
    <citation type="submission" date="2021-07" db="EMBL/GenBank/DDBJ databases">
        <title>Comparative genomics of Bacteroides fragilis group isolates reveals species-dependent resistance mechanisms and validates clinical tools for resistance prediction.</title>
        <authorList>
            <person name="Wallace M.J."/>
            <person name="Jean S."/>
            <person name="Wallace M.A."/>
            <person name="Carey-Ann B.D."/>
            <person name="Dantas G."/>
        </authorList>
    </citation>
    <scope>NUCLEOTIDE SEQUENCE</scope>
    <source>
        <strain evidence="18">BJH_160</strain>
    </source>
</reference>
<dbReference type="InterPro" id="IPR005475">
    <property type="entry name" value="Transketolase-like_Pyr-bd"/>
</dbReference>
<dbReference type="EMBL" id="JAQNVG010000049">
    <property type="protein sequence ID" value="MDC2238400.1"/>
    <property type="molecule type" value="Genomic_DNA"/>
</dbReference>
<evidence type="ECO:0000313" key="21">
    <source>
        <dbReference type="EMBL" id="RHL63957.1"/>
    </source>
</evidence>
<dbReference type="EMBL" id="CP083680">
    <property type="protein sequence ID" value="UYU66530.1"/>
    <property type="molecule type" value="Genomic_DNA"/>
</dbReference>
<dbReference type="NCBIfam" id="NF003933">
    <property type="entry name" value="PRK05444.2-2"/>
    <property type="match status" value="1"/>
</dbReference>
<reference evidence="22 31" key="5">
    <citation type="submission" date="2021-06" db="EMBL/GenBank/DDBJ databases">
        <title>Interrogation of the integrated mobile genetic elements in gut-associated Bacteroides with a consensus prediction approach.</title>
        <authorList>
            <person name="Campbell D.E."/>
            <person name="Leigh J.R."/>
            <person name="Kim T."/>
            <person name="England W."/>
            <person name="Whitaker R.J."/>
            <person name="Degnan P.H."/>
        </authorList>
    </citation>
    <scope>NUCLEOTIDE SEQUENCE [LARGE SCALE GENOMIC DNA]</scope>
    <source>
        <strain evidence="23">VPI-3443</strain>
        <strain evidence="22 31">WAL8669</strain>
    </source>
</reference>
<reference evidence="19" key="7">
    <citation type="submission" date="2022-10" db="EMBL/GenBank/DDBJ databases">
        <title>Human gut microbiome strain richness.</title>
        <authorList>
            <person name="Chen-Liaw A."/>
        </authorList>
    </citation>
    <scope>NUCLEOTIDE SEQUENCE</scope>
    <source>
        <strain evidence="19">1001283st1_A3_1001283B150304_161114</strain>
    </source>
</reference>
<dbReference type="EMBL" id="QSJP01000016">
    <property type="protein sequence ID" value="RHD85867.1"/>
    <property type="molecule type" value="Genomic_DNA"/>
</dbReference>
<sequence length="647" mass="71645">MKNEPIYNLLNSINSPDDLRRLEVDQLPEVCDELRQDIIKELSCNPGHFAASLGTVELTVALHYVYNTPYDRIVWDVGHQAYGHKILTGRREAFSTNRKLGGIRPFPSPEESEYDTFTCGHASNSISAALGMAVAAAKKGDDQRHVIAIIGDGSMSGGLAFEGLNNSSTTPNNLLIILNDNDMAIDRSVGGMKQYLFNLTTSNRYNQLRFKASRLLFKLGILNDERRKALIRFGNSLKSMAAQQQNIFEGMNIRYFGPIDGHDIKNLSRVLRDIKDLKGPKILHLHTIKGKGFAPAEKHATEWHAPGKFDPVTGERFVANTEGMPPLFQDVFGNTLVELAEANPRIVGVTPAMPSGCSMNILMSKMPKRAFDVGIAEGHAVTFSGGMAKDGLQPFCNIYSSFMQRAYDNIIHDVAIQNLPVVLCLDRAGLVGEDGPTHHGAFDMAYLRPIPNLTIASPMNEHELRRLMYTAQLPDKGPFVLRYPRGRGVLVDWKCPLEEIPVGKGRKLKDGKDIAVISIGPIGNKARSAIARAESESGRSIAHYDLRFLKPLDEELLHEVGRTFRHIVTIEDGTIQGGMGSAVLEFMADHEYTPTVKRIGIPDKFVQHGTVAELYQLCGMDEDSLTKELLKQCELLPDMSKIKELTN</sequence>
<evidence type="ECO:0000313" key="30">
    <source>
        <dbReference type="Proteomes" id="UP000500882"/>
    </source>
</evidence>
<accession>A0A0P0EW33</accession>
<dbReference type="Gene3D" id="3.40.50.920">
    <property type="match status" value="1"/>
</dbReference>
<dbReference type="GO" id="GO:0008661">
    <property type="term" value="F:1-deoxy-D-xylulose-5-phosphate synthase activity"/>
    <property type="evidence" value="ECO:0007669"/>
    <property type="project" value="UniProtKB-UniRule"/>
</dbReference>
<dbReference type="Pfam" id="PF02780">
    <property type="entry name" value="Transketolase_C"/>
    <property type="match status" value="1"/>
</dbReference>
<dbReference type="EMBL" id="CP083685">
    <property type="protein sequence ID" value="UYU90806.1"/>
    <property type="molecule type" value="Genomic_DNA"/>
</dbReference>
<evidence type="ECO:0000313" key="26">
    <source>
        <dbReference type="Proteomes" id="UP000284785"/>
    </source>
</evidence>
<dbReference type="GO" id="GO:0000287">
    <property type="term" value="F:magnesium ion binding"/>
    <property type="evidence" value="ECO:0007669"/>
    <property type="project" value="UniProtKB-UniRule"/>
</dbReference>
<accession>C6IKK8</accession>
<comment type="cofactor">
    <cofactor evidence="11">
        <name>thiamine diphosphate</name>
        <dbReference type="ChEBI" id="CHEBI:58937"/>
    </cofactor>
    <text evidence="11">Binds 1 thiamine pyrophosphate per subunit.</text>
</comment>
<evidence type="ECO:0000313" key="23">
    <source>
        <dbReference type="EMBL" id="UYU90806.1"/>
    </source>
</evidence>
<dbReference type="KEGG" id="btho:Btheta7330_04125"/>
<evidence type="ECO:0000313" key="22">
    <source>
        <dbReference type="EMBL" id="UYU66530.1"/>
    </source>
</evidence>
<evidence type="ECO:0000256" key="9">
    <source>
        <dbReference type="ARBA" id="ARBA00023229"/>
    </source>
</evidence>
<dbReference type="OMA" id="QVGYHAQ"/>
<keyword evidence="8 11" id="KW-0786">Thiamine pyrophosphate</keyword>
<evidence type="ECO:0000256" key="3">
    <source>
        <dbReference type="ARBA" id="ARBA00011738"/>
    </source>
</evidence>
<dbReference type="InterPro" id="IPR005477">
    <property type="entry name" value="Dxylulose-5-P_synthase"/>
</dbReference>
<dbReference type="Gene3D" id="3.40.50.970">
    <property type="match status" value="2"/>
</dbReference>
<dbReference type="GeneID" id="60925274"/>
<evidence type="ECO:0000313" key="28">
    <source>
        <dbReference type="Proteomes" id="UP000436858"/>
    </source>
</evidence>
<comment type="subunit">
    <text evidence="3 11">Homodimer.</text>
</comment>
<dbReference type="Proteomes" id="UP000460317">
    <property type="component" value="Unassembled WGS sequence"/>
</dbReference>
<evidence type="ECO:0000256" key="2">
    <source>
        <dbReference type="ARBA" id="ARBA00011081"/>
    </source>
</evidence>
<feature type="binding site" evidence="11">
    <location>
        <begin position="120"/>
        <end position="122"/>
    </location>
    <ligand>
        <name>thiamine diphosphate</name>
        <dbReference type="ChEBI" id="CHEBI:58937"/>
    </ligand>
</feature>
<dbReference type="SUPFAM" id="SSF52922">
    <property type="entry name" value="TK C-terminal domain-like"/>
    <property type="match status" value="1"/>
</dbReference>
<evidence type="ECO:0000259" key="12">
    <source>
        <dbReference type="SMART" id="SM00861"/>
    </source>
</evidence>
<dbReference type="Proteomes" id="UP000436858">
    <property type="component" value="Unassembled WGS sequence"/>
</dbReference>
<dbReference type="InterPro" id="IPR033248">
    <property type="entry name" value="Transketolase_C"/>
</dbReference>
<evidence type="ECO:0000313" key="16">
    <source>
        <dbReference type="EMBL" id="KAB4455854.1"/>
    </source>
</evidence>
<evidence type="ECO:0000256" key="5">
    <source>
        <dbReference type="ARBA" id="ARBA00022723"/>
    </source>
</evidence>
<dbReference type="FunFam" id="3.40.50.970:FF:000005">
    <property type="entry name" value="1-deoxy-D-xylulose-5-phosphate synthase"/>
    <property type="match status" value="1"/>
</dbReference>
<feature type="binding site" evidence="11">
    <location>
        <position position="152"/>
    </location>
    <ligand>
        <name>Mg(2+)</name>
        <dbReference type="ChEBI" id="CHEBI:18420"/>
    </ligand>
</feature>
<evidence type="ECO:0000313" key="24">
    <source>
        <dbReference type="Proteomes" id="UP000095576"/>
    </source>
</evidence>
<evidence type="ECO:0000256" key="11">
    <source>
        <dbReference type="HAMAP-Rule" id="MF_00315"/>
    </source>
</evidence>
<dbReference type="Proteomes" id="UP000095576">
    <property type="component" value="Unassembled WGS sequence"/>
</dbReference>
<dbReference type="Proteomes" id="UP001156218">
    <property type="component" value="Chromosome"/>
</dbReference>
<dbReference type="EMBL" id="CZAP01000002">
    <property type="protein sequence ID" value="CUP03270.1"/>
    <property type="molecule type" value="Genomic_DNA"/>
</dbReference>
<feature type="binding site" evidence="11">
    <location>
        <position position="79"/>
    </location>
    <ligand>
        <name>thiamine diphosphate</name>
        <dbReference type="ChEBI" id="CHEBI:58937"/>
    </ligand>
</feature>
<dbReference type="PATRIC" id="fig|818.23.peg.4248"/>
<dbReference type="EC" id="2.2.1.7" evidence="11"/>
<dbReference type="SUPFAM" id="SSF52518">
    <property type="entry name" value="Thiamin diphosphate-binding fold (THDP-binding)"/>
    <property type="match status" value="2"/>
</dbReference>
<dbReference type="PANTHER" id="PTHR43322:SF5">
    <property type="entry name" value="1-DEOXY-D-XYLULOSE-5-PHOSPHATE SYNTHASE, CHLOROPLASTIC"/>
    <property type="match status" value="1"/>
</dbReference>
<evidence type="ECO:0000313" key="13">
    <source>
        <dbReference type="EMBL" id="BCA48635.1"/>
    </source>
</evidence>
<dbReference type="PROSITE" id="PS00802">
    <property type="entry name" value="TRANSKETOLASE_2"/>
    <property type="match status" value="1"/>
</dbReference>
<evidence type="ECO:0000313" key="29">
    <source>
        <dbReference type="Proteomes" id="UP000460317"/>
    </source>
</evidence>
<comment type="function">
    <text evidence="10 11">Catalyzes the acyloin condensation reaction between C atoms 2 and 3 of pyruvate and glyceraldehyde 3-phosphate to yield 1-deoxy-D-xylulose-5-phosphate (DXP).</text>
</comment>
<dbReference type="RefSeq" id="WP_008764325.1">
    <property type="nucleotide sequence ID" value="NZ_AP022660.1"/>
</dbReference>
<evidence type="ECO:0000313" key="20">
    <source>
        <dbReference type="EMBL" id="RHD85867.1"/>
    </source>
</evidence>
<dbReference type="Proteomes" id="UP000284785">
    <property type="component" value="Unassembled WGS sequence"/>
</dbReference>
<reference evidence="14 24" key="1">
    <citation type="submission" date="2015-09" db="EMBL/GenBank/DDBJ databases">
        <authorList>
            <consortium name="Pathogen Informatics"/>
        </authorList>
    </citation>
    <scope>NUCLEOTIDE SEQUENCE [LARGE SCALE GENOMIC DNA]</scope>
    <source>
        <strain evidence="14 24">2789STDY5834899</strain>
    </source>
</reference>
<dbReference type="Proteomes" id="UP001217776">
    <property type="component" value="Unassembled WGS sequence"/>
</dbReference>
<dbReference type="EMBL" id="JAHYQA010000002">
    <property type="protein sequence ID" value="MCE9236518.1"/>
    <property type="molecule type" value="Genomic_DNA"/>
</dbReference>
<dbReference type="Proteomes" id="UP001200544">
    <property type="component" value="Unassembled WGS sequence"/>
</dbReference>
<dbReference type="Proteomes" id="UP001162960">
    <property type="component" value="Chromosome"/>
</dbReference>
<evidence type="ECO:0000256" key="10">
    <source>
        <dbReference type="ARBA" id="ARBA00055605"/>
    </source>
</evidence>
<dbReference type="GO" id="GO:0005829">
    <property type="term" value="C:cytosol"/>
    <property type="evidence" value="ECO:0007669"/>
    <property type="project" value="TreeGrafter"/>
</dbReference>
<comment type="similarity">
    <text evidence="2 11">Belongs to the transketolase family. DXPS subfamily.</text>
</comment>
<reference evidence="13 30" key="4">
    <citation type="submission" date="2020-02" db="EMBL/GenBank/DDBJ databases">
        <title>Whole-genome sequencing and comparative analysis of the genomes of Bacteroides thetaiotaomicron and Escherichia coli isolated from a healthy resident in Vietnam.</title>
        <authorList>
            <person name="Mohsin M."/>
            <person name="Tanaka K."/>
            <person name="Kawahara R."/>
            <person name="Kondo S."/>
            <person name="Noguchi H."/>
            <person name="Motooka D."/>
            <person name="Nakamura S."/>
            <person name="Khong D.T."/>
            <person name="Nguyen T.N."/>
            <person name="Tran H.T."/>
            <person name="Yamamoto Y."/>
        </authorList>
    </citation>
    <scope>NUCLEOTIDE SEQUENCE [LARGE SCALE GENOMIC DNA]</scope>
    <source>
        <strain evidence="13 30">F9-2</strain>
    </source>
</reference>
<protein>
    <recommendedName>
        <fullName evidence="11">1-deoxy-D-xylulose-5-phosphate synthase</fullName>
        <ecNumber evidence="11">2.2.1.7</ecNumber>
    </recommendedName>
    <alternativeName>
        <fullName evidence="11">1-deoxyxylulose-5-phosphate synthase</fullName>
        <shortName evidence="11">DXP synthase</shortName>
        <shortName evidence="11">DXPS</shortName>
    </alternativeName>
</protein>
<dbReference type="InterPro" id="IPR029061">
    <property type="entry name" value="THDP-binding"/>
</dbReference>
<dbReference type="Pfam" id="PF02779">
    <property type="entry name" value="Transket_pyr"/>
    <property type="match status" value="1"/>
</dbReference>
<dbReference type="EMBL" id="WCRY01000001">
    <property type="protein sequence ID" value="KAB4487912.1"/>
    <property type="molecule type" value="Genomic_DNA"/>
</dbReference>
<keyword evidence="9 11" id="KW-0414">Isoprene biosynthesis</keyword>
<feature type="binding site" evidence="11">
    <location>
        <position position="181"/>
    </location>
    <ligand>
        <name>Mg(2+)</name>
        <dbReference type="ChEBI" id="CHEBI:18420"/>
    </ligand>
</feature>
<comment type="catalytic activity">
    <reaction evidence="11">
        <text>D-glyceraldehyde 3-phosphate + pyruvate + H(+) = 1-deoxy-D-xylulose 5-phosphate + CO2</text>
        <dbReference type="Rhea" id="RHEA:12605"/>
        <dbReference type="ChEBI" id="CHEBI:15361"/>
        <dbReference type="ChEBI" id="CHEBI:15378"/>
        <dbReference type="ChEBI" id="CHEBI:16526"/>
        <dbReference type="ChEBI" id="CHEBI:57792"/>
        <dbReference type="ChEBI" id="CHEBI:59776"/>
        <dbReference type="EC" id="2.2.1.7"/>
    </reaction>
</comment>
<dbReference type="EMBL" id="WCRW01000010">
    <property type="protein sequence ID" value="KAB4454594.1"/>
    <property type="molecule type" value="Genomic_DNA"/>
</dbReference>
<dbReference type="FunFam" id="3.40.50.920:FF:000002">
    <property type="entry name" value="1-deoxy-D-xylulose-5-phosphate synthase"/>
    <property type="match status" value="1"/>
</dbReference>
<dbReference type="EMBL" id="QROV01000002">
    <property type="protein sequence ID" value="RHL63957.1"/>
    <property type="molecule type" value="Genomic_DNA"/>
</dbReference>
<gene>
    <name evidence="11 17" type="primary">dxs</name>
    <name evidence="14" type="synonym">dxs_1</name>
    <name evidence="13" type="ORF">BatF92_05770</name>
    <name evidence="21" type="ORF">DW011_02155</name>
    <name evidence="20" type="ORF">DW780_17270</name>
    <name evidence="14" type="ORF">ERS852511_00914</name>
    <name evidence="15" type="ORF">GAN75_15640</name>
    <name evidence="17" type="ORF">GAN91_00480</name>
    <name evidence="16" type="ORF">GAN93_02440</name>
    <name evidence="18" type="ORF">K0H07_05015</name>
    <name evidence="22" type="ORF">KQP68_23730</name>
    <name evidence="23" type="ORF">KQP74_23280</name>
    <name evidence="19" type="ORF">PO127_21890</name>
</gene>
<dbReference type="AlphaFoldDB" id="A0A0P0EW33"/>
<proteinExistence type="inferred from homology"/>
<dbReference type="SMR" id="A0A0P0EW33"/>
<dbReference type="EMBL" id="AP022660">
    <property type="protein sequence ID" value="BCA48635.1"/>
    <property type="molecule type" value="Genomic_DNA"/>
</dbReference>
<evidence type="ECO:0000313" key="25">
    <source>
        <dbReference type="Proteomes" id="UP000283616"/>
    </source>
</evidence>
<evidence type="ECO:0000313" key="18">
    <source>
        <dbReference type="EMBL" id="MCE9236518.1"/>
    </source>
</evidence>
<dbReference type="Proteomes" id="UP000283616">
    <property type="component" value="Unassembled WGS sequence"/>
</dbReference>
<evidence type="ECO:0000256" key="4">
    <source>
        <dbReference type="ARBA" id="ARBA00022679"/>
    </source>
</evidence>
<keyword evidence="7 11" id="KW-0784">Thiamine biosynthesis</keyword>
<dbReference type="UniPathway" id="UPA00064">
    <property type="reaction ID" value="UER00091"/>
</dbReference>
<dbReference type="SMART" id="SM00861">
    <property type="entry name" value="Transket_pyr"/>
    <property type="match status" value="1"/>
</dbReference>
<keyword evidence="5 11" id="KW-0479">Metal-binding</keyword>
<keyword evidence="6 11" id="KW-0460">Magnesium</keyword>
<feature type="binding site" evidence="11">
    <location>
        <position position="181"/>
    </location>
    <ligand>
        <name>thiamine diphosphate</name>
        <dbReference type="ChEBI" id="CHEBI:58937"/>
    </ligand>
</feature>
<dbReference type="CDD" id="cd07033">
    <property type="entry name" value="TPP_PYR_DXS_TK_like"/>
    <property type="match status" value="1"/>
</dbReference>
<evidence type="ECO:0000313" key="14">
    <source>
        <dbReference type="EMBL" id="CUP03270.1"/>
    </source>
</evidence>
<evidence type="ECO:0000313" key="19">
    <source>
        <dbReference type="EMBL" id="MDC2238400.1"/>
    </source>
</evidence>
<feature type="binding site" evidence="11">
    <location>
        <position position="293"/>
    </location>
    <ligand>
        <name>thiamine diphosphate</name>
        <dbReference type="ChEBI" id="CHEBI:58937"/>
    </ligand>
</feature>
<reference evidence="25 26" key="2">
    <citation type="submission" date="2018-08" db="EMBL/GenBank/DDBJ databases">
        <title>A genome reference for cultivated species of the human gut microbiota.</title>
        <authorList>
            <person name="Zou Y."/>
            <person name="Xue W."/>
            <person name="Luo G."/>
        </authorList>
    </citation>
    <scope>NUCLEOTIDE SEQUENCE [LARGE SCALE GENOMIC DNA]</scope>
    <source>
        <strain evidence="21 25">AF37-12</strain>
        <strain evidence="20 26">AM30-26</strain>
    </source>
</reference>
<evidence type="ECO:0000256" key="1">
    <source>
        <dbReference type="ARBA" id="ARBA00004980"/>
    </source>
</evidence>
<name>A0A0P0EW33_BACT4</name>
<dbReference type="InterPro" id="IPR009014">
    <property type="entry name" value="Transketo_C/PFOR_II"/>
</dbReference>
<keyword evidence="4 11" id="KW-0808">Transferase</keyword>
<evidence type="ECO:0000313" key="31">
    <source>
        <dbReference type="Proteomes" id="UP001156218"/>
    </source>
</evidence>
<dbReference type="GO" id="GO:0019288">
    <property type="term" value="P:isopentenyl diphosphate biosynthetic process, methylerythritol 4-phosphate pathway"/>
    <property type="evidence" value="ECO:0007669"/>
    <property type="project" value="TreeGrafter"/>
</dbReference>
<dbReference type="HAMAP" id="MF_00315">
    <property type="entry name" value="DXP_synth"/>
    <property type="match status" value="1"/>
</dbReference>
<feature type="domain" description="Transketolase-like pyrimidine-binding" evidence="12">
    <location>
        <begin position="326"/>
        <end position="491"/>
    </location>
</feature>
<evidence type="ECO:0000313" key="17">
    <source>
        <dbReference type="EMBL" id="KAB4487912.1"/>
    </source>
</evidence>
<comment type="cofactor">
    <cofactor evidence="11">
        <name>Mg(2+)</name>
        <dbReference type="ChEBI" id="CHEBI:18420"/>
    </cofactor>
    <text evidence="11">Binds 1 Mg(2+) ion per subunit.</text>
</comment>
<dbReference type="PANTHER" id="PTHR43322">
    <property type="entry name" value="1-D-DEOXYXYLULOSE 5-PHOSPHATE SYNTHASE-RELATED"/>
    <property type="match status" value="1"/>
</dbReference>
<reference evidence="27 28" key="3">
    <citation type="journal article" date="2019" name="Nat. Med.">
        <title>A library of human gut bacterial isolates paired with longitudinal multiomics data enables mechanistic microbiome research.</title>
        <authorList>
            <person name="Poyet M."/>
            <person name="Groussin M."/>
            <person name="Gibbons S.M."/>
            <person name="Avila-Pacheco J."/>
            <person name="Jiang X."/>
            <person name="Kearney S.M."/>
            <person name="Perrotta A.R."/>
            <person name="Berdy B."/>
            <person name="Zhao S."/>
            <person name="Lieberman T.D."/>
            <person name="Swanson P.K."/>
            <person name="Smith M."/>
            <person name="Roesemann S."/>
            <person name="Alexander J.E."/>
            <person name="Rich S.A."/>
            <person name="Livny J."/>
            <person name="Vlamakis H."/>
            <person name="Clish C."/>
            <person name="Bullock K."/>
            <person name="Deik A."/>
            <person name="Scott J."/>
            <person name="Pierce K.A."/>
            <person name="Xavier R.J."/>
            <person name="Alm E.J."/>
        </authorList>
    </citation>
    <scope>NUCLEOTIDE SEQUENCE [LARGE SCALE GENOMIC DNA]</scope>
    <source>
        <strain evidence="15 27">BIOML-A160</strain>
        <strain evidence="17 28">BIOML-A162</strain>
        <strain evidence="16 29">BIOML-A165</strain>
    </source>
</reference>
<evidence type="ECO:0000256" key="8">
    <source>
        <dbReference type="ARBA" id="ARBA00023052"/>
    </source>
</evidence>
<comment type="pathway">
    <text evidence="1 11">Metabolic intermediate biosynthesis; 1-deoxy-D-xylulose 5-phosphate biosynthesis; 1-deoxy-D-xylulose 5-phosphate from D-glyceraldehyde 3-phosphate and pyruvate: step 1/1.</text>
</comment>
<feature type="binding site" evidence="11">
    <location>
        <begin position="153"/>
        <end position="154"/>
    </location>
    <ligand>
        <name>thiamine diphosphate</name>
        <dbReference type="ChEBI" id="CHEBI:58937"/>
    </ligand>
</feature>
<dbReference type="CDD" id="cd02007">
    <property type="entry name" value="TPP_DXS"/>
    <property type="match status" value="1"/>
</dbReference>
<dbReference type="Proteomes" id="UP000500882">
    <property type="component" value="Chromosome"/>
</dbReference>
<evidence type="ECO:0000256" key="7">
    <source>
        <dbReference type="ARBA" id="ARBA00022977"/>
    </source>
</evidence>
<dbReference type="GO" id="GO:0016114">
    <property type="term" value="P:terpenoid biosynthetic process"/>
    <property type="evidence" value="ECO:0007669"/>
    <property type="project" value="UniProtKB-UniRule"/>
</dbReference>
<dbReference type="NCBIfam" id="TIGR00204">
    <property type="entry name" value="dxs"/>
    <property type="match status" value="1"/>
</dbReference>
<organism evidence="17 28">
    <name type="scientific">Bacteroides thetaiotaomicron</name>
    <dbReference type="NCBI Taxonomy" id="818"/>
    <lineage>
        <taxon>Bacteria</taxon>
        <taxon>Pseudomonadati</taxon>
        <taxon>Bacteroidota</taxon>
        <taxon>Bacteroidia</taxon>
        <taxon>Bacteroidales</taxon>
        <taxon>Bacteroidaceae</taxon>
        <taxon>Bacteroides</taxon>
    </lineage>
</organism>
<dbReference type="Pfam" id="PF13292">
    <property type="entry name" value="DXP_synthase_N"/>
    <property type="match status" value="1"/>
</dbReference>
<evidence type="ECO:0000313" key="15">
    <source>
        <dbReference type="EMBL" id="KAB4454594.1"/>
    </source>
</evidence>
<evidence type="ECO:0000313" key="27">
    <source>
        <dbReference type="Proteomes" id="UP000436825"/>
    </source>
</evidence>
<dbReference type="Proteomes" id="UP000436825">
    <property type="component" value="Unassembled WGS sequence"/>
</dbReference>
<dbReference type="EMBL" id="WCSB01000001">
    <property type="protein sequence ID" value="KAB4455854.1"/>
    <property type="molecule type" value="Genomic_DNA"/>
</dbReference>
<evidence type="ECO:0000256" key="6">
    <source>
        <dbReference type="ARBA" id="ARBA00022842"/>
    </source>
</evidence>
<dbReference type="InterPro" id="IPR020826">
    <property type="entry name" value="Transketolase_BS"/>
</dbReference>
<dbReference type="GO" id="GO:0009228">
    <property type="term" value="P:thiamine biosynthetic process"/>
    <property type="evidence" value="ECO:0007669"/>
    <property type="project" value="UniProtKB-UniRule"/>
</dbReference>